<dbReference type="InterPro" id="IPR045087">
    <property type="entry name" value="Cu-oxidase_fam"/>
</dbReference>
<evidence type="ECO:0000259" key="5">
    <source>
        <dbReference type="Pfam" id="PF07732"/>
    </source>
</evidence>
<proteinExistence type="predicted"/>
<dbReference type="RefSeq" id="WP_090826174.1">
    <property type="nucleotide sequence ID" value="NZ_FOBH01000001.1"/>
</dbReference>
<dbReference type="Proteomes" id="UP000198620">
    <property type="component" value="Unassembled WGS sequence"/>
</dbReference>
<keyword evidence="1" id="KW-0479">Metal-binding</keyword>
<dbReference type="Gene3D" id="2.60.40.420">
    <property type="entry name" value="Cupredoxins - blue copper proteins"/>
    <property type="match status" value="2"/>
</dbReference>
<dbReference type="InterPro" id="IPR011706">
    <property type="entry name" value="Cu-oxidase_C"/>
</dbReference>
<feature type="chain" id="PRO_5011788871" evidence="3">
    <location>
        <begin position="26"/>
        <end position="328"/>
    </location>
</feature>
<dbReference type="InterPro" id="IPR011707">
    <property type="entry name" value="Cu-oxidase-like_N"/>
</dbReference>
<evidence type="ECO:0000256" key="2">
    <source>
        <dbReference type="ARBA" id="ARBA00023002"/>
    </source>
</evidence>
<dbReference type="OrthoDB" id="9757546at2"/>
<dbReference type="PANTHER" id="PTHR11709:SF486">
    <property type="entry name" value="MULTICOPPER OXIDASE"/>
    <property type="match status" value="1"/>
</dbReference>
<dbReference type="AlphaFoldDB" id="A0A1H7GE23"/>
<gene>
    <name evidence="6" type="ORF">SAMN05216387_101251</name>
</gene>
<dbReference type="PROSITE" id="PS00080">
    <property type="entry name" value="MULTICOPPER_OXIDASE2"/>
    <property type="match status" value="1"/>
</dbReference>
<dbReference type="SUPFAM" id="SSF49503">
    <property type="entry name" value="Cupredoxins"/>
    <property type="match status" value="2"/>
</dbReference>
<dbReference type="GO" id="GO:0005507">
    <property type="term" value="F:copper ion binding"/>
    <property type="evidence" value="ECO:0007669"/>
    <property type="project" value="InterPro"/>
</dbReference>
<dbReference type="Pfam" id="PF07731">
    <property type="entry name" value="Cu-oxidase_2"/>
    <property type="match status" value="1"/>
</dbReference>
<evidence type="ECO:0000256" key="1">
    <source>
        <dbReference type="ARBA" id="ARBA00022723"/>
    </source>
</evidence>
<feature type="domain" description="Plastocyanin-like" evidence="5">
    <location>
        <begin position="92"/>
        <end position="195"/>
    </location>
</feature>
<reference evidence="6 7" key="1">
    <citation type="submission" date="2016-10" db="EMBL/GenBank/DDBJ databases">
        <authorList>
            <person name="de Groot N.N."/>
        </authorList>
    </citation>
    <scope>NUCLEOTIDE SEQUENCE [LARGE SCALE GENOMIC DNA]</scope>
    <source>
        <strain evidence="6 7">Nv1</strain>
    </source>
</reference>
<keyword evidence="3" id="KW-0732">Signal</keyword>
<organism evidence="6 7">
    <name type="scientific">Nitrosovibrio tenuis</name>
    <dbReference type="NCBI Taxonomy" id="1233"/>
    <lineage>
        <taxon>Bacteria</taxon>
        <taxon>Pseudomonadati</taxon>
        <taxon>Pseudomonadota</taxon>
        <taxon>Betaproteobacteria</taxon>
        <taxon>Nitrosomonadales</taxon>
        <taxon>Nitrosomonadaceae</taxon>
        <taxon>Nitrosovibrio</taxon>
    </lineage>
</organism>
<dbReference type="GO" id="GO:0016491">
    <property type="term" value="F:oxidoreductase activity"/>
    <property type="evidence" value="ECO:0007669"/>
    <property type="project" value="UniProtKB-KW"/>
</dbReference>
<name>A0A1H7GE23_9PROT</name>
<protein>
    <submittedName>
        <fullName evidence="6">Multicopper oxidase</fullName>
    </submittedName>
</protein>
<evidence type="ECO:0000313" key="7">
    <source>
        <dbReference type="Proteomes" id="UP000198620"/>
    </source>
</evidence>
<feature type="signal peptide" evidence="3">
    <location>
        <begin position="1"/>
        <end position="25"/>
    </location>
</feature>
<dbReference type="PANTHER" id="PTHR11709">
    <property type="entry name" value="MULTI-COPPER OXIDASE"/>
    <property type="match status" value="1"/>
</dbReference>
<dbReference type="InterPro" id="IPR033138">
    <property type="entry name" value="Cu_oxidase_CS"/>
</dbReference>
<sequence length="328" mass="36329">MDFRYAGRTAALIIFACWMALPIQAAQAAVREYWIAAEKTSWNYAPLGKNLIKPDAGLGVWGETLTYPKYRYIGYTDGSYVKTTSQPAWMGILGPQIRAVVGDTIKVHFLNKTDRPLSMHPHGVFYDKHNEGADGPGEGAAVTPGKSYTYTWGADEAAGPGPADPSSIVWLYHSHVMEDEEANLGLVGTIIITRKGMARSASNPAPRDVDHEFTSLFMIFNEEDGKESGMKHTINGRIFGNLEGYETSLGKQVRWHVVALGNETDNHTVHWHGQTVLERGRRTDVVEVLPASMTSVDMVPRSAGDWLFHCHVDDHMMAGMSARWRVIP</sequence>
<dbReference type="PROSITE" id="PS00079">
    <property type="entry name" value="MULTICOPPER_OXIDASE1"/>
    <property type="match status" value="1"/>
</dbReference>
<dbReference type="InterPro" id="IPR002355">
    <property type="entry name" value="Cu_oxidase_Cu_BS"/>
</dbReference>
<evidence type="ECO:0000313" key="6">
    <source>
        <dbReference type="EMBL" id="SEK36378.1"/>
    </source>
</evidence>
<evidence type="ECO:0000259" key="4">
    <source>
        <dbReference type="Pfam" id="PF07731"/>
    </source>
</evidence>
<evidence type="ECO:0000256" key="3">
    <source>
        <dbReference type="SAM" id="SignalP"/>
    </source>
</evidence>
<keyword evidence="2" id="KW-0560">Oxidoreductase</keyword>
<dbReference type="STRING" id="1233.SAMN05216387_101251"/>
<keyword evidence="7" id="KW-1185">Reference proteome</keyword>
<accession>A0A1H7GE23</accession>
<dbReference type="EMBL" id="FOBH01000001">
    <property type="protein sequence ID" value="SEK36378.1"/>
    <property type="molecule type" value="Genomic_DNA"/>
</dbReference>
<dbReference type="Pfam" id="PF07732">
    <property type="entry name" value="Cu-oxidase_3"/>
    <property type="match status" value="1"/>
</dbReference>
<feature type="domain" description="Plastocyanin-like" evidence="4">
    <location>
        <begin position="230"/>
        <end position="326"/>
    </location>
</feature>
<dbReference type="InterPro" id="IPR008972">
    <property type="entry name" value="Cupredoxin"/>
</dbReference>